<reference evidence="2 3" key="1">
    <citation type="submission" date="2017-07" db="EMBL/GenBank/DDBJ databases">
        <title>Complete genome sequence of Actinoalloteichus hoggarensis DSM 45943, type strain of Actinoalloteichus hoggarensis.</title>
        <authorList>
            <person name="Ruckert C."/>
            <person name="Nouioui I."/>
            <person name="Willmese J."/>
            <person name="van Wezel G."/>
            <person name="Klenk H.-P."/>
            <person name="Kalinowski J."/>
            <person name="Zotchev S.B."/>
        </authorList>
    </citation>
    <scope>NUCLEOTIDE SEQUENCE [LARGE SCALE GENOMIC DNA]</scope>
    <source>
        <strain evidence="2 3">DSM 45943</strain>
    </source>
</reference>
<keyword evidence="2" id="KW-0560">Oxidoreductase</keyword>
<organism evidence="2 3">
    <name type="scientific">Actinoalloteichus hoggarensis</name>
    <dbReference type="NCBI Taxonomy" id="1470176"/>
    <lineage>
        <taxon>Bacteria</taxon>
        <taxon>Bacillati</taxon>
        <taxon>Actinomycetota</taxon>
        <taxon>Actinomycetes</taxon>
        <taxon>Pseudonocardiales</taxon>
        <taxon>Pseudonocardiaceae</taxon>
        <taxon>Actinoalloteichus</taxon>
    </lineage>
</organism>
<dbReference type="AlphaFoldDB" id="A0A221W5E2"/>
<dbReference type="Pfam" id="PF03992">
    <property type="entry name" value="ABM"/>
    <property type="match status" value="1"/>
</dbReference>
<feature type="domain" description="ABM" evidence="1">
    <location>
        <begin position="6"/>
        <end position="95"/>
    </location>
</feature>
<accession>A0A221W5E2</accession>
<name>A0A221W5E2_9PSEU</name>
<dbReference type="Proteomes" id="UP000204221">
    <property type="component" value="Chromosome"/>
</dbReference>
<dbReference type="InterPro" id="IPR011008">
    <property type="entry name" value="Dimeric_a/b-barrel"/>
</dbReference>
<dbReference type="InterPro" id="IPR007138">
    <property type="entry name" value="ABM_dom"/>
</dbReference>
<evidence type="ECO:0000259" key="1">
    <source>
        <dbReference type="PROSITE" id="PS51725"/>
    </source>
</evidence>
<evidence type="ECO:0000313" key="2">
    <source>
        <dbReference type="EMBL" id="ASO21142.1"/>
    </source>
</evidence>
<evidence type="ECO:0000313" key="3">
    <source>
        <dbReference type="Proteomes" id="UP000204221"/>
    </source>
</evidence>
<dbReference type="GO" id="GO:0004497">
    <property type="term" value="F:monooxygenase activity"/>
    <property type="evidence" value="ECO:0007669"/>
    <property type="project" value="UniProtKB-KW"/>
</dbReference>
<dbReference type="SUPFAM" id="SSF54909">
    <property type="entry name" value="Dimeric alpha+beta barrel"/>
    <property type="match status" value="1"/>
</dbReference>
<protein>
    <submittedName>
        <fullName evidence="2">Antibiotic biosynthesis monooxygenase</fullName>
    </submittedName>
</protein>
<dbReference type="Gene3D" id="3.30.70.100">
    <property type="match status" value="1"/>
</dbReference>
<dbReference type="PROSITE" id="PS51725">
    <property type="entry name" value="ABM"/>
    <property type="match status" value="1"/>
</dbReference>
<gene>
    <name evidence="2" type="ORF">AHOG_17585</name>
</gene>
<keyword evidence="2" id="KW-0503">Monooxygenase</keyword>
<dbReference type="KEGG" id="ahg:AHOG_17585"/>
<keyword evidence="3" id="KW-1185">Reference proteome</keyword>
<sequence length="100" mass="11353">MECRVLIISGRLYVEPRHRDPYLNRVTDFLVRTRAKPGCVDFVMAADPVEPGRINLLEVWESQEHLTAHQATANPPEPMPTVLRDEVRLYQISAVGPVFG</sequence>
<dbReference type="EMBL" id="CP022521">
    <property type="protein sequence ID" value="ASO21142.1"/>
    <property type="molecule type" value="Genomic_DNA"/>
</dbReference>
<proteinExistence type="predicted"/>